<dbReference type="Gene3D" id="3.40.50.2000">
    <property type="entry name" value="Glycogen Phosphorylase B"/>
    <property type="match status" value="1"/>
</dbReference>
<keyword evidence="2" id="KW-1185">Reference proteome</keyword>
<dbReference type="RefSeq" id="WP_026813848.1">
    <property type="nucleotide sequence ID" value="NZ_BMWP01000019.1"/>
</dbReference>
<sequence length="358" mass="42120">MKIALLFPNNVFTSPYLKYYKNILEKENIEYDLYTWDRNGVDEEGCIPFKNKVNVSLPLLRTLDFIKFRAFLTGHLKKNNYDKVIVFSGQLGILMGDYLFKYYPKKYILDIRDFSPVMNYFKNRFAKLVEQSFFVCISSNGFKQWLPPKGNYVLGHNIDIHLVEESLNNFPNREKTFEKKTLKVDTIGQIKDFNSDAKFIDQLKNDKRFEMEFIGFGHALPNLKEKINSEQVENIKFHGPYEKKEEPHLLKNTDLINILISRFDSNKGSTLLSNRLYLSALYNIPCIVNGDTEQSKIIKKYNLGIVVDRYEELPQKLITYRDNFCHHSFKNGCRAFLNDVKKDYSFFEKNVTNFLIAK</sequence>
<protein>
    <submittedName>
        <fullName evidence="1">Uncharacterized protein</fullName>
    </submittedName>
</protein>
<name>A0A918J030_9FLAO</name>
<reference evidence="1" key="2">
    <citation type="submission" date="2020-09" db="EMBL/GenBank/DDBJ databases">
        <authorList>
            <person name="Sun Q."/>
            <person name="Kim S."/>
        </authorList>
    </citation>
    <scope>NUCLEOTIDE SEQUENCE</scope>
    <source>
        <strain evidence="1">KCTC 12113</strain>
    </source>
</reference>
<evidence type="ECO:0000313" key="1">
    <source>
        <dbReference type="EMBL" id="GGW40857.1"/>
    </source>
</evidence>
<dbReference type="AlphaFoldDB" id="A0A918J030"/>
<reference evidence="1" key="1">
    <citation type="journal article" date="2014" name="Int. J. Syst. Evol. Microbiol.">
        <title>Complete genome sequence of Corynebacterium casei LMG S-19264T (=DSM 44701T), isolated from a smear-ripened cheese.</title>
        <authorList>
            <consortium name="US DOE Joint Genome Institute (JGI-PGF)"/>
            <person name="Walter F."/>
            <person name="Albersmeier A."/>
            <person name="Kalinowski J."/>
            <person name="Ruckert C."/>
        </authorList>
    </citation>
    <scope>NUCLEOTIDE SEQUENCE</scope>
    <source>
        <strain evidence="1">KCTC 12113</strain>
    </source>
</reference>
<accession>A0A918J030</accession>
<comment type="caution">
    <text evidence="1">The sequence shown here is derived from an EMBL/GenBank/DDBJ whole genome shotgun (WGS) entry which is preliminary data.</text>
</comment>
<proteinExistence type="predicted"/>
<dbReference type="SUPFAM" id="SSF53756">
    <property type="entry name" value="UDP-Glycosyltransferase/glycogen phosphorylase"/>
    <property type="match status" value="1"/>
</dbReference>
<gene>
    <name evidence="1" type="ORF">GCM10007383_27100</name>
</gene>
<organism evidence="1 2">
    <name type="scientific">Arenibacter certesii</name>
    <dbReference type="NCBI Taxonomy" id="228955"/>
    <lineage>
        <taxon>Bacteria</taxon>
        <taxon>Pseudomonadati</taxon>
        <taxon>Bacteroidota</taxon>
        <taxon>Flavobacteriia</taxon>
        <taxon>Flavobacteriales</taxon>
        <taxon>Flavobacteriaceae</taxon>
        <taxon>Arenibacter</taxon>
    </lineage>
</organism>
<dbReference type="EMBL" id="BMWP01000019">
    <property type="protein sequence ID" value="GGW40857.1"/>
    <property type="molecule type" value="Genomic_DNA"/>
</dbReference>
<evidence type="ECO:0000313" key="2">
    <source>
        <dbReference type="Proteomes" id="UP000634668"/>
    </source>
</evidence>
<dbReference type="Proteomes" id="UP000634668">
    <property type="component" value="Unassembled WGS sequence"/>
</dbReference>